<dbReference type="EMBL" id="VYTZ01000002">
    <property type="protein sequence ID" value="KAA9380690.1"/>
    <property type="molecule type" value="Genomic_DNA"/>
</dbReference>
<dbReference type="RefSeq" id="WP_150931928.1">
    <property type="nucleotide sequence ID" value="NZ_VYTZ01000002.1"/>
</dbReference>
<feature type="region of interest" description="Disordered" evidence="1">
    <location>
        <begin position="1"/>
        <end position="20"/>
    </location>
</feature>
<dbReference type="AlphaFoldDB" id="A0A5J5K7G5"/>
<feature type="transmembrane region" description="Helical" evidence="2">
    <location>
        <begin position="152"/>
        <end position="172"/>
    </location>
</feature>
<evidence type="ECO:0000256" key="2">
    <source>
        <dbReference type="SAM" id="Phobius"/>
    </source>
</evidence>
<keyword evidence="2" id="KW-1133">Transmembrane helix</keyword>
<evidence type="ECO:0000256" key="1">
    <source>
        <dbReference type="SAM" id="MobiDB-lite"/>
    </source>
</evidence>
<comment type="caution">
    <text evidence="4">The sequence shown here is derived from an EMBL/GenBank/DDBJ whole genome shotgun (WGS) entry which is preliminary data.</text>
</comment>
<dbReference type="PANTHER" id="PTHR40763:SF5">
    <property type="entry name" value="MEMBRANE PROTEIN"/>
    <property type="match status" value="1"/>
</dbReference>
<keyword evidence="2" id="KW-0812">Transmembrane</keyword>
<dbReference type="PANTHER" id="PTHR40763">
    <property type="entry name" value="MEMBRANE PROTEIN-RELATED"/>
    <property type="match status" value="1"/>
</dbReference>
<gene>
    <name evidence="4" type="ORF">F5972_06110</name>
</gene>
<proteinExistence type="predicted"/>
<dbReference type="Proteomes" id="UP000327011">
    <property type="component" value="Unassembled WGS sequence"/>
</dbReference>
<evidence type="ECO:0000313" key="5">
    <source>
        <dbReference type="Proteomes" id="UP000327011"/>
    </source>
</evidence>
<protein>
    <submittedName>
        <fullName evidence="4">DUF1707 domain-containing protein</fullName>
    </submittedName>
</protein>
<feature type="transmembrane region" description="Helical" evidence="2">
    <location>
        <begin position="127"/>
        <end position="146"/>
    </location>
</feature>
<evidence type="ECO:0000259" key="3">
    <source>
        <dbReference type="Pfam" id="PF08044"/>
    </source>
</evidence>
<organism evidence="4 5">
    <name type="scientific">Microbispora cellulosiformans</name>
    <dbReference type="NCBI Taxonomy" id="2614688"/>
    <lineage>
        <taxon>Bacteria</taxon>
        <taxon>Bacillati</taxon>
        <taxon>Actinomycetota</taxon>
        <taxon>Actinomycetes</taxon>
        <taxon>Streptosporangiales</taxon>
        <taxon>Streptosporangiaceae</taxon>
        <taxon>Microbispora</taxon>
    </lineage>
</organism>
<reference evidence="4 5" key="1">
    <citation type="submission" date="2019-09" db="EMBL/GenBank/DDBJ databases">
        <title>Screening of Novel Bioactive Compounds from Soil-Associated.</title>
        <authorList>
            <person name="Gong X."/>
        </authorList>
    </citation>
    <scope>NUCLEOTIDE SEQUENCE [LARGE SCALE GENOMIC DNA]</scope>
    <source>
        <strain evidence="4 5">Gxj-6</strain>
    </source>
</reference>
<dbReference type="InterPro" id="IPR012551">
    <property type="entry name" value="DUF1707_SHOCT-like"/>
</dbReference>
<dbReference type="Pfam" id="PF08044">
    <property type="entry name" value="DUF1707"/>
    <property type="match status" value="1"/>
</dbReference>
<feature type="domain" description="DUF1707" evidence="3">
    <location>
        <begin position="19"/>
        <end position="70"/>
    </location>
</feature>
<accession>A0A5J5K7G5</accession>
<sequence>MGFPDDTRGGAGRPPAGALRIGDRERDEVMRILHDAFAQGRITQEELDERLDTTLAARTEEDLRRVTSDLLPGFRAAAPPPGPPYPWQHHHRHGHHGYGHPAAWGPYAAAWGAPHAAHWAGARRPRVGPPVLPIVAAVVLVVAFVSGHAWPLFLVAKLLFLAWLVTTVLRLARHRHRPHRSRIGP</sequence>
<keyword evidence="2" id="KW-0472">Membrane</keyword>
<evidence type="ECO:0000313" key="4">
    <source>
        <dbReference type="EMBL" id="KAA9380690.1"/>
    </source>
</evidence>
<name>A0A5J5K7G5_9ACTN</name>
<keyword evidence="5" id="KW-1185">Reference proteome</keyword>